<dbReference type="PANTHER" id="PTHR45947:SF3">
    <property type="entry name" value="SULFOQUINOVOSYL TRANSFERASE SQD2"/>
    <property type="match status" value="1"/>
</dbReference>
<sequence length="405" mass="44308">MTRLVVTVEARFVRTPDGATWTCGPPDRGFWDRYLTVFSGVRVVARVTEAQRRPPSATRVDGDRVEVWPVPYYVGSYQYLLRSRAVSRAVVASVGERDAVLLRVPSLLGTLLASRLSRVGHPYALEVIGDPHGVLAPGVVRHPLRPLLRQWFTSRLRQQCRSAYGVAYITERYLQESYPPGADSLTTTYSSVDLPAGAFRAEPRSGKVEGEVPTLISIGSLEQMYKGIDTLIEAVALLTDSGMPVRLVHVGDGRFRPHLLDLATRLGVAGQITFRGLLPPGEPILAALDAADLFVMPSRTEGQGRAMIEAMARGLPAIGSTAGGIPELLPPEYLVPPDNPAGLAASIRQLVTNPDRMAQASARNLNRAHDFSASLLAERRTAFYQAIRMATEDRAPTSVRRRVRR</sequence>
<organism evidence="1 2">
    <name type="scientific">Micromonospora coxensis</name>
    <dbReference type="NCBI Taxonomy" id="356852"/>
    <lineage>
        <taxon>Bacteria</taxon>
        <taxon>Bacillati</taxon>
        <taxon>Actinomycetota</taxon>
        <taxon>Actinomycetes</taxon>
        <taxon>Micromonosporales</taxon>
        <taxon>Micromonosporaceae</taxon>
        <taxon>Micromonospora</taxon>
    </lineage>
</organism>
<dbReference type="InterPro" id="IPR050194">
    <property type="entry name" value="Glycosyltransferase_grp1"/>
</dbReference>
<name>A0A1C5JQI7_9ACTN</name>
<gene>
    <name evidence="1" type="ORF">GA0070614_5087</name>
</gene>
<dbReference type="CDD" id="cd03801">
    <property type="entry name" value="GT4_PimA-like"/>
    <property type="match status" value="1"/>
</dbReference>
<dbReference type="RefSeq" id="WP_088978279.1">
    <property type="nucleotide sequence ID" value="NZ_LT607753.1"/>
</dbReference>
<evidence type="ECO:0000313" key="1">
    <source>
        <dbReference type="EMBL" id="SCG72855.1"/>
    </source>
</evidence>
<dbReference type="Pfam" id="PF13692">
    <property type="entry name" value="Glyco_trans_1_4"/>
    <property type="match status" value="1"/>
</dbReference>
<dbReference type="AlphaFoldDB" id="A0A1C5JQI7"/>
<keyword evidence="2" id="KW-1185">Reference proteome</keyword>
<dbReference type="SUPFAM" id="SSF53756">
    <property type="entry name" value="UDP-Glycosyltransferase/glycogen phosphorylase"/>
    <property type="match status" value="1"/>
</dbReference>
<protein>
    <submittedName>
        <fullName evidence="1">Glycosyltransferase involved in cell wall bisynthesis</fullName>
    </submittedName>
</protein>
<dbReference type="Proteomes" id="UP000198215">
    <property type="component" value="Chromosome I"/>
</dbReference>
<proteinExistence type="predicted"/>
<accession>A0A1C5JQI7</accession>
<dbReference type="EMBL" id="LT607753">
    <property type="protein sequence ID" value="SCG72855.1"/>
    <property type="molecule type" value="Genomic_DNA"/>
</dbReference>
<dbReference type="PANTHER" id="PTHR45947">
    <property type="entry name" value="SULFOQUINOVOSYL TRANSFERASE SQD2"/>
    <property type="match status" value="1"/>
</dbReference>
<keyword evidence="1" id="KW-0808">Transferase</keyword>
<dbReference type="GO" id="GO:0016758">
    <property type="term" value="F:hexosyltransferase activity"/>
    <property type="evidence" value="ECO:0007669"/>
    <property type="project" value="TreeGrafter"/>
</dbReference>
<evidence type="ECO:0000313" key="2">
    <source>
        <dbReference type="Proteomes" id="UP000198215"/>
    </source>
</evidence>
<dbReference type="OrthoDB" id="9806887at2"/>
<dbReference type="Gene3D" id="3.40.50.2000">
    <property type="entry name" value="Glycogen Phosphorylase B"/>
    <property type="match status" value="2"/>
</dbReference>
<reference evidence="2" key="1">
    <citation type="submission" date="2016-06" db="EMBL/GenBank/DDBJ databases">
        <authorList>
            <person name="Varghese N."/>
            <person name="Submissions Spin"/>
        </authorList>
    </citation>
    <scope>NUCLEOTIDE SEQUENCE [LARGE SCALE GENOMIC DNA]</scope>
    <source>
        <strain evidence="2">DSM 45161</strain>
    </source>
</reference>